<proteinExistence type="predicted"/>
<dbReference type="InterPro" id="IPR006555">
    <property type="entry name" value="ATP-dep_Helicase_C"/>
</dbReference>
<reference evidence="3" key="1">
    <citation type="journal article" date="2019" name="Int. J. Syst. Evol. Microbiol.">
        <title>The Global Catalogue of Microorganisms (GCM) 10K type strain sequencing project: providing services to taxonomists for standard genome sequencing and annotation.</title>
        <authorList>
            <consortium name="The Broad Institute Genomics Platform"/>
            <consortium name="The Broad Institute Genome Sequencing Center for Infectious Disease"/>
            <person name="Wu L."/>
            <person name="Ma J."/>
        </authorList>
    </citation>
    <scope>NUCLEOTIDE SEQUENCE [LARGE SCALE GENOMIC DNA]</scope>
    <source>
        <strain evidence="3">TISTR 2241</strain>
    </source>
</reference>
<evidence type="ECO:0000313" key="2">
    <source>
        <dbReference type="EMBL" id="MFD2616524.1"/>
    </source>
</evidence>
<dbReference type="InterPro" id="IPR014001">
    <property type="entry name" value="Helicase_ATP-bd"/>
</dbReference>
<comment type="caution">
    <text evidence="2">The sequence shown here is derived from an EMBL/GenBank/DDBJ whole genome shotgun (WGS) entry which is preliminary data.</text>
</comment>
<keyword evidence="2" id="KW-0067">ATP-binding</keyword>
<gene>
    <name evidence="2" type="ORF">ACFSTF_04255</name>
</gene>
<dbReference type="Gene3D" id="3.40.50.300">
    <property type="entry name" value="P-loop containing nucleotide triphosphate hydrolases"/>
    <property type="match status" value="2"/>
</dbReference>
<dbReference type="EMBL" id="JBHUMR010000007">
    <property type="protein sequence ID" value="MFD2616524.1"/>
    <property type="molecule type" value="Genomic_DNA"/>
</dbReference>
<dbReference type="RefSeq" id="WP_141191928.1">
    <property type="nucleotide sequence ID" value="NZ_JBHUMR010000007.1"/>
</dbReference>
<sequence>MFIDFGKLNGNNSVDTVLDPREIFDVLPEKDEKYEEYLRDVQTEVLNKWYNENKDKKDVIVKMNTGSGKTVVGLLILKSCLNEKKGPAVYVVPDPYLVKQVIEEAKCLGIEVTERTDDPSFLKGESILVINIFKLINGKSVFGVEQIDIHIGSIIIDDAHACLDIAETQFSINIPSETSVYKELLNLFRESLKQQSEVGLMELEAGDPNANRIVPFWTWNEKKSDIIRLLHSNKDSNEENLKSLKFGWPLLKNNIELCNCVIGSDSIEISPKFLPIHNIPSFQNAQRRIFMSATISDDTVLVSHFNINQTTINQSITPNSSNDIGERMIIIPQELNTEISDVHLKSFYKDLSCKHNVVIIVPSNYRARFWEDVADKILNSRNLYSGVAELKNGHVGLVVVINKYDGIDLPKTACSVLVIDGLPDVRRKIDKIEQGALQGSDLLLNGTIQKIEQGMGRGIRSKDDYCVVFLMGRSLVSHLYVYGAIDKFTSATSKQIELSSQLSKQLRGKSLEDLREVINYSLERNKEWIKTSRGALVKVKYDSSVRFGETTVLERTAYNNALNKNYREATRIMLEAVNKEENNIIRGFLKQKLSEYLHFYDPVEAQQTLMSAVNDNSQVVHPIEGIQYNKLLPSDTSQAQGLVNFIRSRFSDPNKYILFVNKLIDQLIFLPNTANVFEQAFMDLAYVIGFTGQRPEKEFKKGPDNLWSIGNSEYYVVECKNGAIAEQISKHDCNQLNGSINWFLERYDESNTLVPIMIHKSNKFEFAASPHKNIRIINESSLNQLKTNLSELAKGVTANLNDINKVDDLLKTYNFTPENFITKYTIEYK</sequence>
<dbReference type="PROSITE" id="PS51192">
    <property type="entry name" value="HELICASE_ATP_BIND_1"/>
    <property type="match status" value="1"/>
</dbReference>
<dbReference type="Pfam" id="PF04851">
    <property type="entry name" value="ResIII"/>
    <property type="match status" value="1"/>
</dbReference>
<keyword evidence="2" id="KW-0347">Helicase</keyword>
<dbReference type="InterPro" id="IPR006935">
    <property type="entry name" value="Helicase/UvrB_N"/>
</dbReference>
<dbReference type="InterPro" id="IPR027417">
    <property type="entry name" value="P-loop_NTPase"/>
</dbReference>
<dbReference type="SMART" id="SM00487">
    <property type="entry name" value="DEXDc"/>
    <property type="match status" value="1"/>
</dbReference>
<evidence type="ECO:0000313" key="3">
    <source>
        <dbReference type="Proteomes" id="UP001597458"/>
    </source>
</evidence>
<dbReference type="GO" id="GO:0004386">
    <property type="term" value="F:helicase activity"/>
    <property type="evidence" value="ECO:0007669"/>
    <property type="project" value="UniProtKB-KW"/>
</dbReference>
<dbReference type="Pfam" id="PF13307">
    <property type="entry name" value="Helicase_C_2"/>
    <property type="match status" value="1"/>
</dbReference>
<evidence type="ECO:0000259" key="1">
    <source>
        <dbReference type="PROSITE" id="PS51192"/>
    </source>
</evidence>
<dbReference type="SUPFAM" id="SSF52540">
    <property type="entry name" value="P-loop containing nucleoside triphosphate hydrolases"/>
    <property type="match status" value="2"/>
</dbReference>
<name>A0ABW5PNT2_9BACI</name>
<feature type="domain" description="Helicase ATP-binding" evidence="1">
    <location>
        <begin position="50"/>
        <end position="313"/>
    </location>
</feature>
<keyword evidence="2" id="KW-0547">Nucleotide-binding</keyword>
<organism evidence="2 3">
    <name type="scientific">Terrilactibacillus laevilacticus</name>
    <dbReference type="NCBI Taxonomy" id="1380157"/>
    <lineage>
        <taxon>Bacteria</taxon>
        <taxon>Bacillati</taxon>
        <taxon>Bacillota</taxon>
        <taxon>Bacilli</taxon>
        <taxon>Bacillales</taxon>
        <taxon>Bacillaceae</taxon>
        <taxon>Terrilactibacillus</taxon>
    </lineage>
</organism>
<dbReference type="SMART" id="SM00491">
    <property type="entry name" value="HELICc2"/>
    <property type="match status" value="1"/>
</dbReference>
<accession>A0ABW5PNT2</accession>
<protein>
    <submittedName>
        <fullName evidence="2">DEAD/DEAH box helicase family protein</fullName>
    </submittedName>
</protein>
<keyword evidence="2" id="KW-0378">Hydrolase</keyword>
<dbReference type="Proteomes" id="UP001597458">
    <property type="component" value="Unassembled WGS sequence"/>
</dbReference>
<keyword evidence="3" id="KW-1185">Reference proteome</keyword>